<evidence type="ECO:0000256" key="3">
    <source>
        <dbReference type="ARBA" id="ARBA00022723"/>
    </source>
</evidence>
<name>A0A023D922_ACIMT</name>
<keyword evidence="5 8" id="KW-0460">Magnesium</keyword>
<keyword evidence="4 8" id="KW-0276">Fatty acid metabolism</keyword>
<organism evidence="10 11">
    <name type="scientific">Acidomonas methanolica NBRC 104435</name>
    <dbReference type="NCBI Taxonomy" id="1231351"/>
    <lineage>
        <taxon>Bacteria</taxon>
        <taxon>Pseudomonadati</taxon>
        <taxon>Pseudomonadota</taxon>
        <taxon>Alphaproteobacteria</taxon>
        <taxon>Acetobacterales</taxon>
        <taxon>Acetobacteraceae</taxon>
        <taxon>Acidomonas</taxon>
    </lineage>
</organism>
<dbReference type="RefSeq" id="WP_042062035.1">
    <property type="nucleotide sequence ID" value="NZ_BAND01000196.1"/>
</dbReference>
<comment type="function">
    <text evidence="8">Transfers the 4'-phosphopantetheine moiety from coenzyme A to a Ser of acyl-carrier-protein.</text>
</comment>
<dbReference type="EC" id="2.7.8.7" evidence="8"/>
<dbReference type="GO" id="GO:0008897">
    <property type="term" value="F:holo-[acyl-carrier-protein] synthase activity"/>
    <property type="evidence" value="ECO:0007669"/>
    <property type="project" value="UniProtKB-UniRule"/>
</dbReference>
<evidence type="ECO:0000256" key="5">
    <source>
        <dbReference type="ARBA" id="ARBA00022842"/>
    </source>
</evidence>
<proteinExistence type="inferred from homology"/>
<comment type="similarity">
    <text evidence="8">Belongs to the P-Pant transferase superfamily. AcpS family.</text>
</comment>
<dbReference type="HAMAP" id="MF_00101">
    <property type="entry name" value="AcpS"/>
    <property type="match status" value="1"/>
</dbReference>
<comment type="subcellular location">
    <subcellularLocation>
        <location evidence="8">Cytoplasm</location>
    </subcellularLocation>
</comment>
<dbReference type="SUPFAM" id="SSF56214">
    <property type="entry name" value="4'-phosphopantetheinyl transferase"/>
    <property type="match status" value="1"/>
</dbReference>
<keyword evidence="6 8" id="KW-0443">Lipid metabolism</keyword>
<dbReference type="InterPro" id="IPR002582">
    <property type="entry name" value="ACPS"/>
</dbReference>
<dbReference type="GO" id="GO:0005737">
    <property type="term" value="C:cytoplasm"/>
    <property type="evidence" value="ECO:0007669"/>
    <property type="project" value="UniProtKB-SubCell"/>
</dbReference>
<evidence type="ECO:0000256" key="4">
    <source>
        <dbReference type="ARBA" id="ARBA00022832"/>
    </source>
</evidence>
<comment type="caution">
    <text evidence="10">The sequence shown here is derived from an EMBL/GenBank/DDBJ whole genome shotgun (WGS) entry which is preliminary data.</text>
</comment>
<dbReference type="Pfam" id="PF01648">
    <property type="entry name" value="ACPS"/>
    <property type="match status" value="1"/>
</dbReference>
<dbReference type="InterPro" id="IPR004568">
    <property type="entry name" value="Ppantetheine-prot_Trfase_dom"/>
</dbReference>
<keyword evidence="11" id="KW-1185">Reference proteome</keyword>
<dbReference type="Proteomes" id="UP000019760">
    <property type="component" value="Unassembled WGS sequence"/>
</dbReference>
<keyword evidence="2 8" id="KW-0808">Transferase</keyword>
<protein>
    <recommendedName>
        <fullName evidence="8">Holo-[acyl-carrier-protein] synthase</fullName>
        <shortName evidence="8">Holo-ACP synthase</shortName>
        <ecNumber evidence="8">2.7.8.7</ecNumber>
    </recommendedName>
    <alternativeName>
        <fullName evidence="8">4'-phosphopantetheinyl transferase AcpS</fullName>
    </alternativeName>
</protein>
<dbReference type="OrthoDB" id="517356at2"/>
<evidence type="ECO:0000256" key="2">
    <source>
        <dbReference type="ARBA" id="ARBA00022679"/>
    </source>
</evidence>
<keyword evidence="1 8" id="KW-0444">Lipid biosynthesis</keyword>
<accession>A0A023D922</accession>
<evidence type="ECO:0000313" key="11">
    <source>
        <dbReference type="Proteomes" id="UP000019760"/>
    </source>
</evidence>
<feature type="domain" description="4'-phosphopantetheinyl transferase" evidence="9">
    <location>
        <begin position="5"/>
        <end position="98"/>
    </location>
</feature>
<keyword evidence="3 8" id="KW-0479">Metal-binding</keyword>
<dbReference type="GO" id="GO:0006633">
    <property type="term" value="P:fatty acid biosynthetic process"/>
    <property type="evidence" value="ECO:0007669"/>
    <property type="project" value="UniProtKB-UniRule"/>
</dbReference>
<dbReference type="Gene3D" id="3.90.470.20">
    <property type="entry name" value="4'-phosphopantetheinyl transferase domain"/>
    <property type="match status" value="1"/>
</dbReference>
<gene>
    <name evidence="8" type="primary">acpS</name>
    <name evidence="10" type="ORF">Amme_212_016</name>
</gene>
<dbReference type="GO" id="GO:0000287">
    <property type="term" value="F:magnesium ion binding"/>
    <property type="evidence" value="ECO:0007669"/>
    <property type="project" value="UniProtKB-UniRule"/>
</dbReference>
<evidence type="ECO:0000256" key="1">
    <source>
        <dbReference type="ARBA" id="ARBA00022516"/>
    </source>
</evidence>
<reference evidence="11" key="1">
    <citation type="journal article" date="2014" name="FEMS Microbiol. Lett.">
        <title>Draft Genomic DNA Sequence of the Facultatively Methylotrophic Bacterium Acidomonas methanolica type strain MB58.</title>
        <authorList>
            <person name="Higashiura N."/>
            <person name="Hadano H."/>
            <person name="Hirakawa H."/>
            <person name="Matsutani M."/>
            <person name="Takabe S."/>
            <person name="Matsushita K."/>
            <person name="Azuma Y."/>
        </authorList>
    </citation>
    <scope>NUCLEOTIDE SEQUENCE [LARGE SCALE GENOMIC DNA]</scope>
    <source>
        <strain evidence="11">MB58</strain>
    </source>
</reference>
<evidence type="ECO:0000256" key="8">
    <source>
        <dbReference type="HAMAP-Rule" id="MF_00101"/>
    </source>
</evidence>
<sequence>MILGMGSDLCDIRRIERSIARFGDRFLERAFTPVERAYADRRSGMARIGTYAKRWAAKEACAKALGTGFNNGVFLRDIGVRNRPGGAPMLELTNGARAALGRLVPARMQASIVLTMTDEVPYAMAQVLIQALPAEGIATGTVMG</sequence>
<dbReference type="AlphaFoldDB" id="A0A023D922"/>
<comment type="catalytic activity">
    <reaction evidence="8">
        <text>apo-[ACP] + CoA = holo-[ACP] + adenosine 3',5'-bisphosphate + H(+)</text>
        <dbReference type="Rhea" id="RHEA:12068"/>
        <dbReference type="Rhea" id="RHEA-COMP:9685"/>
        <dbReference type="Rhea" id="RHEA-COMP:9690"/>
        <dbReference type="ChEBI" id="CHEBI:15378"/>
        <dbReference type="ChEBI" id="CHEBI:29999"/>
        <dbReference type="ChEBI" id="CHEBI:57287"/>
        <dbReference type="ChEBI" id="CHEBI:58343"/>
        <dbReference type="ChEBI" id="CHEBI:64479"/>
        <dbReference type="EC" id="2.7.8.7"/>
    </reaction>
</comment>
<evidence type="ECO:0000256" key="6">
    <source>
        <dbReference type="ARBA" id="ARBA00023098"/>
    </source>
</evidence>
<dbReference type="EMBL" id="BAND01000196">
    <property type="protein sequence ID" value="GAJ30633.1"/>
    <property type="molecule type" value="Genomic_DNA"/>
</dbReference>
<feature type="binding site" evidence="8">
    <location>
        <position position="8"/>
    </location>
    <ligand>
        <name>Mg(2+)</name>
        <dbReference type="ChEBI" id="CHEBI:18420"/>
    </ligand>
</feature>
<keyword evidence="8" id="KW-0963">Cytoplasm</keyword>
<comment type="cofactor">
    <cofactor evidence="8">
        <name>Mg(2+)</name>
        <dbReference type="ChEBI" id="CHEBI:18420"/>
    </cofactor>
</comment>
<dbReference type="InterPro" id="IPR037143">
    <property type="entry name" value="4-PPantetheinyl_Trfase_dom_sf"/>
</dbReference>
<evidence type="ECO:0000313" key="10">
    <source>
        <dbReference type="EMBL" id="GAJ30633.1"/>
    </source>
</evidence>
<reference evidence="10 11" key="2">
    <citation type="journal article" date="2014" name="FEMS Microbiol. Lett.">
        <title>Draft genomic DNA sequence of the facultatively methylotrophic bacterium Acidomonas methanolica type strain MB58.</title>
        <authorList>
            <person name="Higashiura N."/>
            <person name="Hadano H."/>
            <person name="Hirakawa H."/>
            <person name="Matsutani M."/>
            <person name="Takabe S."/>
            <person name="Matsushita K."/>
            <person name="Azuma Y."/>
        </authorList>
    </citation>
    <scope>NUCLEOTIDE SEQUENCE [LARGE SCALE GENOMIC DNA]</scope>
    <source>
        <strain evidence="10 11">MB58</strain>
    </source>
</reference>
<dbReference type="NCBIfam" id="TIGR00556">
    <property type="entry name" value="pantethn_trn"/>
    <property type="match status" value="1"/>
</dbReference>
<dbReference type="NCBIfam" id="TIGR00516">
    <property type="entry name" value="acpS"/>
    <property type="match status" value="1"/>
</dbReference>
<keyword evidence="7 8" id="KW-0275">Fatty acid biosynthesis</keyword>
<evidence type="ECO:0000259" key="9">
    <source>
        <dbReference type="Pfam" id="PF01648"/>
    </source>
</evidence>
<evidence type="ECO:0000256" key="7">
    <source>
        <dbReference type="ARBA" id="ARBA00023160"/>
    </source>
</evidence>
<dbReference type="InterPro" id="IPR008278">
    <property type="entry name" value="4-PPantetheinyl_Trfase_dom"/>
</dbReference>
<feature type="binding site" evidence="8">
    <location>
        <position position="59"/>
    </location>
    <ligand>
        <name>Mg(2+)</name>
        <dbReference type="ChEBI" id="CHEBI:18420"/>
    </ligand>
</feature>